<dbReference type="SUPFAM" id="SSF81383">
    <property type="entry name" value="F-box domain"/>
    <property type="match status" value="1"/>
</dbReference>
<feature type="domain" description="F-box" evidence="8">
    <location>
        <begin position="18"/>
        <end position="65"/>
    </location>
</feature>
<keyword evidence="6" id="KW-0472">Membrane</keyword>
<dbReference type="Gene3D" id="3.80.10.10">
    <property type="entry name" value="Ribonuclease Inhibitor"/>
    <property type="match status" value="2"/>
</dbReference>
<dbReference type="InterPro" id="IPR036047">
    <property type="entry name" value="F-box-like_dom_sf"/>
</dbReference>
<keyword evidence="3" id="KW-0812">Transmembrane</keyword>
<dbReference type="PANTHER" id="PTHR48063">
    <property type="entry name" value="LRR RECEPTOR-LIKE KINASE"/>
    <property type="match status" value="1"/>
</dbReference>
<reference evidence="9 10" key="1">
    <citation type="journal article" date="2018" name="Plant J.">
        <title>Genome sequences of Chlorella sorokiniana UTEX 1602 and Micractinium conductrix SAG 241.80: implications to maltose excretion by a green alga.</title>
        <authorList>
            <person name="Arriola M.B."/>
            <person name="Velmurugan N."/>
            <person name="Zhang Y."/>
            <person name="Plunkett M.H."/>
            <person name="Hondzo H."/>
            <person name="Barney B.M."/>
        </authorList>
    </citation>
    <scope>NUCLEOTIDE SEQUENCE [LARGE SCALE GENOMIC DNA]</scope>
    <source>
        <strain evidence="10">UTEX 1602</strain>
    </source>
</reference>
<evidence type="ECO:0000256" key="1">
    <source>
        <dbReference type="ARBA" id="ARBA00004430"/>
    </source>
</evidence>
<comment type="subcellular location">
    <subcellularLocation>
        <location evidence="1">Cytoplasm</location>
        <location evidence="1">Cytoskeleton</location>
        <location evidence="1">Cilium axoneme</location>
    </subcellularLocation>
    <subcellularLocation>
        <location evidence="2">Membrane</location>
        <topology evidence="2">Single-pass type I membrane protein</topology>
    </subcellularLocation>
</comment>
<keyword evidence="4" id="KW-0732">Signal</keyword>
<accession>A0A2P6TH48</accession>
<dbReference type="AlphaFoldDB" id="A0A2P6TH48"/>
<protein>
    <submittedName>
        <fullName evidence="9">P53-induced death domain-containing 1 isoform X1</fullName>
    </submittedName>
</protein>
<dbReference type="InterPro" id="IPR032675">
    <property type="entry name" value="LRR_dom_sf"/>
</dbReference>
<dbReference type="EMBL" id="LHPG02000016">
    <property type="protein sequence ID" value="PRW33613.1"/>
    <property type="molecule type" value="Genomic_DNA"/>
</dbReference>
<proteinExistence type="predicted"/>
<evidence type="ECO:0000259" key="8">
    <source>
        <dbReference type="PROSITE" id="PS50181"/>
    </source>
</evidence>
<dbReference type="InterPro" id="IPR001810">
    <property type="entry name" value="F-box_dom"/>
</dbReference>
<evidence type="ECO:0000256" key="4">
    <source>
        <dbReference type="ARBA" id="ARBA00022729"/>
    </source>
</evidence>
<evidence type="ECO:0000256" key="7">
    <source>
        <dbReference type="ARBA" id="ARBA00023180"/>
    </source>
</evidence>
<evidence type="ECO:0000313" key="10">
    <source>
        <dbReference type="Proteomes" id="UP000239899"/>
    </source>
</evidence>
<sequence>MAASSAEEPAPAPQEAPTLTIDALPDALLGRVLALAGRQAGSATALVSKRWNRLVFSEPALWLELTVSDASLAALADPAQQERWFACKLRLLERVGQHVSLFQVRDQRRLLAFRQPPLPGTWRLEQLLQLLHPDSLLSLIVNCSLPEFPEVAALLAQSDEELDQLVPRLAPQLRRFTNVQILSLHCTAVEAEAVQAMCGMRRLNSLILGSALGLPDCLPAVLQQLPSSLQLLRLSGPGLPPGTVATLLRHSSLQYLEIDCFTQAIEDPQPLTALGRLTELQLHCGGSEQVLLPSPCRFASLAQYSMGHTDPWEQEDPDMFSPLEVAGALLECVALEQVQPGDWRLAISNLIDLPDLPSLLAALLPGSQPSYGHLALNGCILPMAALQLPGSHIGGILPPQLKRLSIRFCEVTGGTCSDALAAMLGPDHNLESLELQGCPLNEPIPACVLSATGLTSLCLANNCLSDLTEGPVLAGLVELDLQSNLFVHLPPALSGATALERLQLSTNLLLELGEADLPLLRCMSSLTELQLGPSTAERAAAAVRDWLGSRLKVVEDDLIIDVSPAEPEAP</sequence>
<dbReference type="GO" id="GO:0016020">
    <property type="term" value="C:membrane"/>
    <property type="evidence" value="ECO:0007669"/>
    <property type="project" value="UniProtKB-SubCell"/>
</dbReference>
<dbReference type="PROSITE" id="PS50181">
    <property type="entry name" value="FBOX"/>
    <property type="match status" value="1"/>
</dbReference>
<gene>
    <name evidence="9" type="ORF">C2E21_7529</name>
</gene>
<evidence type="ECO:0000313" key="9">
    <source>
        <dbReference type="EMBL" id="PRW33613.1"/>
    </source>
</evidence>
<keyword evidence="7" id="KW-0325">Glycoprotein</keyword>
<name>A0A2P6TH48_CHLSO</name>
<dbReference type="SUPFAM" id="SSF52058">
    <property type="entry name" value="L domain-like"/>
    <property type="match status" value="1"/>
</dbReference>
<organism evidence="9 10">
    <name type="scientific">Chlorella sorokiniana</name>
    <name type="common">Freshwater green alga</name>
    <dbReference type="NCBI Taxonomy" id="3076"/>
    <lineage>
        <taxon>Eukaryota</taxon>
        <taxon>Viridiplantae</taxon>
        <taxon>Chlorophyta</taxon>
        <taxon>core chlorophytes</taxon>
        <taxon>Trebouxiophyceae</taxon>
        <taxon>Chlorellales</taxon>
        <taxon>Chlorellaceae</taxon>
        <taxon>Chlorella clade</taxon>
        <taxon>Chlorella</taxon>
    </lineage>
</organism>
<evidence type="ECO:0000256" key="5">
    <source>
        <dbReference type="ARBA" id="ARBA00022989"/>
    </source>
</evidence>
<dbReference type="Proteomes" id="UP000239899">
    <property type="component" value="Unassembled WGS sequence"/>
</dbReference>
<dbReference type="GO" id="GO:0005930">
    <property type="term" value="C:axoneme"/>
    <property type="evidence" value="ECO:0007669"/>
    <property type="project" value="UniProtKB-SubCell"/>
</dbReference>
<dbReference type="OrthoDB" id="520165at2759"/>
<evidence type="ECO:0000256" key="6">
    <source>
        <dbReference type="ARBA" id="ARBA00023136"/>
    </source>
</evidence>
<evidence type="ECO:0000256" key="3">
    <source>
        <dbReference type="ARBA" id="ARBA00022692"/>
    </source>
</evidence>
<keyword evidence="10" id="KW-1185">Reference proteome</keyword>
<dbReference type="STRING" id="3076.A0A2P6TH48"/>
<keyword evidence="5" id="KW-1133">Transmembrane helix</keyword>
<dbReference type="InterPro" id="IPR046956">
    <property type="entry name" value="RLP23-like"/>
</dbReference>
<evidence type="ECO:0000256" key="2">
    <source>
        <dbReference type="ARBA" id="ARBA00004479"/>
    </source>
</evidence>
<comment type="caution">
    <text evidence="9">The sequence shown here is derived from an EMBL/GenBank/DDBJ whole genome shotgun (WGS) entry which is preliminary data.</text>
</comment>